<dbReference type="Gene3D" id="3.30.710.10">
    <property type="entry name" value="Potassium Channel Kv1.1, Chain A"/>
    <property type="match status" value="1"/>
</dbReference>
<dbReference type="InterPro" id="IPR011333">
    <property type="entry name" value="SKP1/BTB/POZ_sf"/>
</dbReference>
<protein>
    <recommendedName>
        <fullName evidence="2">BTB domain-containing protein</fullName>
    </recommendedName>
</protein>
<sequence>MAKKGKKRGISNGIACPVPFEKLIQSKLFTFVVGKDEDKKLFVVHSRAVAATSSYFRALLTNGLSESQTDSVEYPDIKPDDFARFLEYTYRYDYTVPTWVKDEGYIAENVPVPPEAGVEEEYPDIPGPEAVPAPPVEEELPDVPESVPVPEPPVELDDDDTPVWRESRVFASQFFTRLSRMSLRTKFDKRNCLTSNEPQKSMVAAFQPCENTAPDEDFTPVFLAHARLYTFACMRLVDPLKRLTLHKLHETLLSFKLYKRRVGDVVELARYAYTQGEDRKDDGTKDELRQLVVEYIVLEVDTFGKHPAFVDLLHEGGEFVVDFWNLAYQEGFGREANNR</sequence>
<evidence type="ECO:0000256" key="1">
    <source>
        <dbReference type="SAM" id="MobiDB-lite"/>
    </source>
</evidence>
<dbReference type="InterPro" id="IPR000210">
    <property type="entry name" value="BTB/POZ_dom"/>
</dbReference>
<feature type="compositionally biased region" description="Pro residues" evidence="1">
    <location>
        <begin position="125"/>
        <end position="135"/>
    </location>
</feature>
<dbReference type="Pfam" id="PF00651">
    <property type="entry name" value="BTB"/>
    <property type="match status" value="1"/>
</dbReference>
<dbReference type="PROSITE" id="PS50097">
    <property type="entry name" value="BTB"/>
    <property type="match status" value="1"/>
</dbReference>
<organism evidence="3 4">
    <name type="scientific">Cochliobolus heterostrophus (strain C5 / ATCC 48332 / race O)</name>
    <name type="common">Southern corn leaf blight fungus</name>
    <name type="synonym">Bipolaris maydis</name>
    <dbReference type="NCBI Taxonomy" id="701091"/>
    <lineage>
        <taxon>Eukaryota</taxon>
        <taxon>Fungi</taxon>
        <taxon>Dikarya</taxon>
        <taxon>Ascomycota</taxon>
        <taxon>Pezizomycotina</taxon>
        <taxon>Dothideomycetes</taxon>
        <taxon>Pleosporomycetidae</taxon>
        <taxon>Pleosporales</taxon>
        <taxon>Pleosporineae</taxon>
        <taxon>Pleosporaceae</taxon>
        <taxon>Bipolaris</taxon>
    </lineage>
</organism>
<dbReference type="AlphaFoldDB" id="M2UQ39"/>
<evidence type="ECO:0000313" key="4">
    <source>
        <dbReference type="Proteomes" id="UP000016936"/>
    </source>
</evidence>
<reference evidence="4" key="2">
    <citation type="journal article" date="2013" name="PLoS Genet.">
        <title>Comparative genome structure, secondary metabolite, and effector coding capacity across Cochliobolus pathogens.</title>
        <authorList>
            <person name="Condon B.J."/>
            <person name="Leng Y."/>
            <person name="Wu D."/>
            <person name="Bushley K.E."/>
            <person name="Ohm R.A."/>
            <person name="Otillar R."/>
            <person name="Martin J."/>
            <person name="Schackwitz W."/>
            <person name="Grimwood J."/>
            <person name="MohdZainudin N."/>
            <person name="Xue C."/>
            <person name="Wang R."/>
            <person name="Manning V.A."/>
            <person name="Dhillon B."/>
            <person name="Tu Z.J."/>
            <person name="Steffenson B.J."/>
            <person name="Salamov A."/>
            <person name="Sun H."/>
            <person name="Lowry S."/>
            <person name="LaButti K."/>
            <person name="Han J."/>
            <person name="Copeland A."/>
            <person name="Lindquist E."/>
            <person name="Barry K."/>
            <person name="Schmutz J."/>
            <person name="Baker S.E."/>
            <person name="Ciuffetti L.M."/>
            <person name="Grigoriev I.V."/>
            <person name="Zhong S."/>
            <person name="Turgeon B.G."/>
        </authorList>
    </citation>
    <scope>NUCLEOTIDE SEQUENCE [LARGE SCALE GENOMIC DNA]</scope>
    <source>
        <strain evidence="4">C5 / ATCC 48332 / race O</strain>
    </source>
</reference>
<dbReference type="STRING" id="701091.M2UQ39"/>
<evidence type="ECO:0000259" key="2">
    <source>
        <dbReference type="PROSITE" id="PS50097"/>
    </source>
</evidence>
<feature type="domain" description="BTB" evidence="2">
    <location>
        <begin position="27"/>
        <end position="98"/>
    </location>
</feature>
<name>M2UQ39_COCH5</name>
<dbReference type="SUPFAM" id="SSF54695">
    <property type="entry name" value="POZ domain"/>
    <property type="match status" value="1"/>
</dbReference>
<evidence type="ECO:0000313" key="3">
    <source>
        <dbReference type="EMBL" id="EMD90007.1"/>
    </source>
</evidence>
<accession>M2UQ39</accession>
<dbReference type="eggNOG" id="ENOG502SFZQ">
    <property type="taxonomic scope" value="Eukaryota"/>
</dbReference>
<dbReference type="Proteomes" id="UP000016936">
    <property type="component" value="Unassembled WGS sequence"/>
</dbReference>
<dbReference type="OMA" id="NYSPPSC"/>
<dbReference type="OrthoDB" id="9997739at2759"/>
<feature type="region of interest" description="Disordered" evidence="1">
    <location>
        <begin position="123"/>
        <end position="160"/>
    </location>
</feature>
<keyword evidence="4" id="KW-1185">Reference proteome</keyword>
<gene>
    <name evidence="3" type="ORF">COCHEDRAFT_1225573</name>
</gene>
<dbReference type="PANTHER" id="PTHR47843">
    <property type="entry name" value="BTB DOMAIN-CONTAINING PROTEIN-RELATED"/>
    <property type="match status" value="1"/>
</dbReference>
<dbReference type="HOGENOM" id="CLU_056399_2_1_1"/>
<dbReference type="PANTHER" id="PTHR47843:SF5">
    <property type="entry name" value="BTB_POZ DOMAIN PROTEIN"/>
    <property type="match status" value="1"/>
</dbReference>
<dbReference type="EMBL" id="KB445578">
    <property type="protein sequence ID" value="EMD90007.1"/>
    <property type="molecule type" value="Genomic_DNA"/>
</dbReference>
<reference evidence="3 4" key="1">
    <citation type="journal article" date="2012" name="PLoS Pathog.">
        <title>Diverse lifestyles and strategies of plant pathogenesis encoded in the genomes of eighteen Dothideomycetes fungi.</title>
        <authorList>
            <person name="Ohm R.A."/>
            <person name="Feau N."/>
            <person name="Henrissat B."/>
            <person name="Schoch C.L."/>
            <person name="Horwitz B.A."/>
            <person name="Barry K.W."/>
            <person name="Condon B.J."/>
            <person name="Copeland A.C."/>
            <person name="Dhillon B."/>
            <person name="Glaser F."/>
            <person name="Hesse C.N."/>
            <person name="Kosti I."/>
            <person name="LaButti K."/>
            <person name="Lindquist E.A."/>
            <person name="Lucas S."/>
            <person name="Salamov A.A."/>
            <person name="Bradshaw R.E."/>
            <person name="Ciuffetti L."/>
            <person name="Hamelin R.C."/>
            <person name="Kema G.H.J."/>
            <person name="Lawrence C."/>
            <person name="Scott J.A."/>
            <person name="Spatafora J.W."/>
            <person name="Turgeon B.G."/>
            <person name="de Wit P.J.G.M."/>
            <person name="Zhong S."/>
            <person name="Goodwin S.B."/>
            <person name="Grigoriev I.V."/>
        </authorList>
    </citation>
    <scope>NUCLEOTIDE SEQUENCE [LARGE SCALE GENOMIC DNA]</scope>
    <source>
        <strain evidence="4">C5 / ATCC 48332 / race O</strain>
    </source>
</reference>
<proteinExistence type="predicted"/>
<dbReference type="CDD" id="cd18186">
    <property type="entry name" value="BTB_POZ_ZBTB_KLHL-like"/>
    <property type="match status" value="1"/>
</dbReference>